<dbReference type="SUPFAM" id="SSF63418">
    <property type="entry name" value="MurE/MurF N-terminal domain"/>
    <property type="match status" value="1"/>
</dbReference>
<dbReference type="GO" id="GO:0005524">
    <property type="term" value="F:ATP binding"/>
    <property type="evidence" value="ECO:0007669"/>
    <property type="project" value="UniProtKB-UniRule"/>
</dbReference>
<dbReference type="GO" id="GO:0047480">
    <property type="term" value="F:UDP-N-acetylmuramoyl-tripeptide-D-alanyl-D-alanine ligase activity"/>
    <property type="evidence" value="ECO:0007669"/>
    <property type="project" value="UniProtKB-UniRule"/>
</dbReference>
<keyword evidence="7 10" id="KW-0573">Peptidoglycan synthesis</keyword>
<dbReference type="GO" id="GO:0071555">
    <property type="term" value="P:cell wall organization"/>
    <property type="evidence" value="ECO:0007669"/>
    <property type="project" value="UniProtKB-KW"/>
</dbReference>
<dbReference type="GO" id="GO:0008766">
    <property type="term" value="F:UDP-N-acetylmuramoylalanyl-D-glutamyl-2,6-diaminopimelate-D-alanyl-D-alanine ligase activity"/>
    <property type="evidence" value="ECO:0007669"/>
    <property type="project" value="RHEA"/>
</dbReference>
<comment type="function">
    <text evidence="10 11">Involved in cell wall formation. Catalyzes the final step in the synthesis of UDP-N-acetylmuramoyl-pentapeptide, the precursor of murein.</text>
</comment>
<protein>
    <recommendedName>
        <fullName evidence="10 11">UDP-N-acetylmuramoyl-tripeptide--D-alanyl-D-alanine ligase</fullName>
        <ecNumber evidence="10 11">6.3.2.10</ecNumber>
    </recommendedName>
    <alternativeName>
        <fullName evidence="10">D-alanyl-D-alanine-adding enzyme</fullName>
    </alternativeName>
</protein>
<dbReference type="Gene3D" id="3.40.1190.10">
    <property type="entry name" value="Mur-like, catalytic domain"/>
    <property type="match status" value="1"/>
</dbReference>
<evidence type="ECO:0000313" key="16">
    <source>
        <dbReference type="Proteomes" id="UP000316473"/>
    </source>
</evidence>
<keyword evidence="2 10" id="KW-0436">Ligase</keyword>
<dbReference type="GO" id="GO:0008360">
    <property type="term" value="P:regulation of cell shape"/>
    <property type="evidence" value="ECO:0007669"/>
    <property type="project" value="UniProtKB-KW"/>
</dbReference>
<dbReference type="PANTHER" id="PTHR43024">
    <property type="entry name" value="UDP-N-ACETYLMURAMOYL-TRIPEPTIDE--D-ALANYL-D-ALANINE LIGASE"/>
    <property type="match status" value="1"/>
</dbReference>
<evidence type="ECO:0000256" key="2">
    <source>
        <dbReference type="ARBA" id="ARBA00022598"/>
    </source>
</evidence>
<dbReference type="Gene3D" id="3.40.1390.10">
    <property type="entry name" value="MurE/MurF, N-terminal domain"/>
    <property type="match status" value="1"/>
</dbReference>
<organism evidence="15 16">
    <name type="scientific">Nitrosomonas stercoris</name>
    <dbReference type="NCBI Taxonomy" id="1444684"/>
    <lineage>
        <taxon>Bacteria</taxon>
        <taxon>Pseudomonadati</taxon>
        <taxon>Pseudomonadota</taxon>
        <taxon>Betaproteobacteria</taxon>
        <taxon>Nitrosomonadales</taxon>
        <taxon>Nitrosomonadaceae</taxon>
        <taxon>Nitrosomonas</taxon>
    </lineage>
</organism>
<dbReference type="InterPro" id="IPR000713">
    <property type="entry name" value="Mur_ligase_N"/>
</dbReference>
<evidence type="ECO:0000256" key="8">
    <source>
        <dbReference type="ARBA" id="ARBA00023306"/>
    </source>
</evidence>
<dbReference type="Proteomes" id="UP000316473">
    <property type="component" value="Chromosome"/>
</dbReference>
<dbReference type="UniPathway" id="UPA00219"/>
<dbReference type="InterPro" id="IPR036615">
    <property type="entry name" value="Mur_ligase_C_dom_sf"/>
</dbReference>
<dbReference type="InterPro" id="IPR004101">
    <property type="entry name" value="Mur_ligase_C"/>
</dbReference>
<keyword evidence="8 10" id="KW-0131">Cell cycle</keyword>
<dbReference type="GO" id="GO:0009252">
    <property type="term" value="P:peptidoglycan biosynthetic process"/>
    <property type="evidence" value="ECO:0007669"/>
    <property type="project" value="UniProtKB-UniRule"/>
</dbReference>
<keyword evidence="5 10" id="KW-0067">ATP-binding</keyword>
<sequence length="453" mass="48216">MMTIQEAALALRAQWCGDNLMFTGVSTDSRTLKPGNLFVSLVGEQFDGHRFIAAAIEKGAVGAMIASDATISPVKSDFGWIRVDDTRLGLGQLAANWRQRFSLPLVAVTGSNGKTTVKEMVAAILRQEFGAEKVLATTGNLNNDIGVPQMLLQLAAKHACAVIEMGMNHAGEIAYLSQLAAPTIAVITNAGTAHIEYLGTTQVIAQAKGEIFSGLKTEGIAIINADDTHAQLWQQLAESRSVLSFGMHSSAAVNAQCMPNTYDAASWLLQLPNDQAVITLQVPGRHNIYNALAAAAVAVAMGVSTASIVEGLQGFTGFPGRLQKKVGLRQSTLFDDTYNASPDSMQAALRVLAETPGRKILIMGDMGELGGDAAALHYAIGQQAAVAGVDRLLALGELSQQAVTGFGSHAQHFNDLDSLLEKARTYLEQDVVVLIKGSRFMHMERVVEQLQES</sequence>
<dbReference type="SUPFAM" id="SSF53623">
    <property type="entry name" value="MurD-like peptide ligases, catalytic domain"/>
    <property type="match status" value="1"/>
</dbReference>
<dbReference type="Pfam" id="PF01225">
    <property type="entry name" value="Mur_ligase"/>
    <property type="match status" value="1"/>
</dbReference>
<keyword evidence="6 10" id="KW-0133">Cell shape</keyword>
<dbReference type="Pfam" id="PF08245">
    <property type="entry name" value="Mur_ligase_M"/>
    <property type="match status" value="1"/>
</dbReference>
<comment type="similarity">
    <text evidence="10">Belongs to the MurCDEF family. MurF subfamily.</text>
</comment>
<evidence type="ECO:0000256" key="5">
    <source>
        <dbReference type="ARBA" id="ARBA00022840"/>
    </source>
</evidence>
<reference evidence="15 16" key="1">
    <citation type="submission" date="2019-06" db="EMBL/GenBank/DDBJ databases">
        <title>Nitrosomonas stercoris KYUHI-S whole genome shotgun sequence.</title>
        <authorList>
            <person name="Nakagawa T."/>
            <person name="Tsuchiya Y."/>
            <person name="Takahashi R."/>
        </authorList>
    </citation>
    <scope>NUCLEOTIDE SEQUENCE [LARGE SCALE GENOMIC DNA]</scope>
    <source>
        <strain evidence="15 16">KYUHI-S</strain>
    </source>
</reference>
<keyword evidence="1 10" id="KW-0963">Cytoplasm</keyword>
<dbReference type="Pfam" id="PF02875">
    <property type="entry name" value="Mur_ligase_C"/>
    <property type="match status" value="1"/>
</dbReference>
<proteinExistence type="inferred from homology"/>
<comment type="subcellular location">
    <subcellularLocation>
        <location evidence="10 11">Cytoplasm</location>
    </subcellularLocation>
</comment>
<dbReference type="InterPro" id="IPR051046">
    <property type="entry name" value="MurCDEF_CellWall_CoF430Synth"/>
</dbReference>
<comment type="pathway">
    <text evidence="10 11">Cell wall biogenesis; peptidoglycan biosynthesis.</text>
</comment>
<dbReference type="InterPro" id="IPR036565">
    <property type="entry name" value="Mur-like_cat_sf"/>
</dbReference>
<dbReference type="EC" id="6.3.2.10" evidence="10 11"/>
<evidence type="ECO:0000256" key="9">
    <source>
        <dbReference type="ARBA" id="ARBA00023316"/>
    </source>
</evidence>
<evidence type="ECO:0000259" key="14">
    <source>
        <dbReference type="Pfam" id="PF08245"/>
    </source>
</evidence>
<evidence type="ECO:0000256" key="3">
    <source>
        <dbReference type="ARBA" id="ARBA00022618"/>
    </source>
</evidence>
<evidence type="ECO:0000259" key="12">
    <source>
        <dbReference type="Pfam" id="PF01225"/>
    </source>
</evidence>
<evidence type="ECO:0000256" key="6">
    <source>
        <dbReference type="ARBA" id="ARBA00022960"/>
    </source>
</evidence>
<dbReference type="NCBIfam" id="TIGR01143">
    <property type="entry name" value="murF"/>
    <property type="match status" value="1"/>
</dbReference>
<dbReference type="Gene3D" id="3.90.190.20">
    <property type="entry name" value="Mur ligase, C-terminal domain"/>
    <property type="match status" value="1"/>
</dbReference>
<dbReference type="AlphaFoldDB" id="A0A4Y1YK02"/>
<keyword evidence="9 10" id="KW-0961">Cell wall biogenesis/degradation</keyword>
<feature type="domain" description="Mur ligase C-terminal" evidence="13">
    <location>
        <begin position="320"/>
        <end position="439"/>
    </location>
</feature>
<gene>
    <name evidence="10" type="primary">murF</name>
    <name evidence="15" type="ORF">Nstercoris_00728</name>
</gene>
<dbReference type="InterPro" id="IPR005863">
    <property type="entry name" value="UDP-N-AcMur_synth"/>
</dbReference>
<dbReference type="EMBL" id="AP019755">
    <property type="protein sequence ID" value="BBL34492.1"/>
    <property type="molecule type" value="Genomic_DNA"/>
</dbReference>
<feature type="domain" description="Mur ligase central" evidence="14">
    <location>
        <begin position="108"/>
        <end position="298"/>
    </location>
</feature>
<keyword evidence="3 10" id="KW-0132">Cell division</keyword>
<feature type="domain" description="Mur ligase N-terminal catalytic" evidence="12">
    <location>
        <begin position="23"/>
        <end position="96"/>
    </location>
</feature>
<evidence type="ECO:0000256" key="10">
    <source>
        <dbReference type="HAMAP-Rule" id="MF_02019"/>
    </source>
</evidence>
<feature type="binding site" evidence="10">
    <location>
        <begin position="110"/>
        <end position="116"/>
    </location>
    <ligand>
        <name>ATP</name>
        <dbReference type="ChEBI" id="CHEBI:30616"/>
    </ligand>
</feature>
<keyword evidence="16" id="KW-1185">Reference proteome</keyword>
<dbReference type="InterPro" id="IPR035911">
    <property type="entry name" value="MurE/MurF_N"/>
</dbReference>
<dbReference type="HAMAP" id="MF_02019">
    <property type="entry name" value="MurF"/>
    <property type="match status" value="1"/>
</dbReference>
<evidence type="ECO:0000259" key="13">
    <source>
        <dbReference type="Pfam" id="PF02875"/>
    </source>
</evidence>
<name>A0A4Y1YK02_9PROT</name>
<accession>A0A4Y1YK02</accession>
<dbReference type="GO" id="GO:0005737">
    <property type="term" value="C:cytoplasm"/>
    <property type="evidence" value="ECO:0007669"/>
    <property type="project" value="UniProtKB-SubCell"/>
</dbReference>
<comment type="catalytic activity">
    <reaction evidence="10 11">
        <text>D-alanyl-D-alanine + UDP-N-acetyl-alpha-D-muramoyl-L-alanyl-gamma-D-glutamyl-meso-2,6-diaminopimelate + ATP = UDP-N-acetyl-alpha-D-muramoyl-L-alanyl-gamma-D-glutamyl-meso-2,6-diaminopimeloyl-D-alanyl-D-alanine + ADP + phosphate + H(+)</text>
        <dbReference type="Rhea" id="RHEA:28374"/>
        <dbReference type="ChEBI" id="CHEBI:15378"/>
        <dbReference type="ChEBI" id="CHEBI:30616"/>
        <dbReference type="ChEBI" id="CHEBI:43474"/>
        <dbReference type="ChEBI" id="CHEBI:57822"/>
        <dbReference type="ChEBI" id="CHEBI:61386"/>
        <dbReference type="ChEBI" id="CHEBI:83905"/>
        <dbReference type="ChEBI" id="CHEBI:456216"/>
        <dbReference type="EC" id="6.3.2.10"/>
    </reaction>
</comment>
<dbReference type="GO" id="GO:0051301">
    <property type="term" value="P:cell division"/>
    <property type="evidence" value="ECO:0007669"/>
    <property type="project" value="UniProtKB-KW"/>
</dbReference>
<keyword evidence="4 10" id="KW-0547">Nucleotide-binding</keyword>
<evidence type="ECO:0000256" key="7">
    <source>
        <dbReference type="ARBA" id="ARBA00022984"/>
    </source>
</evidence>
<dbReference type="InterPro" id="IPR013221">
    <property type="entry name" value="Mur_ligase_cen"/>
</dbReference>
<dbReference type="SUPFAM" id="SSF53244">
    <property type="entry name" value="MurD-like peptide ligases, peptide-binding domain"/>
    <property type="match status" value="1"/>
</dbReference>
<evidence type="ECO:0000256" key="1">
    <source>
        <dbReference type="ARBA" id="ARBA00022490"/>
    </source>
</evidence>
<dbReference type="PANTHER" id="PTHR43024:SF1">
    <property type="entry name" value="UDP-N-ACETYLMURAMOYL-TRIPEPTIDE--D-ALANYL-D-ALANINE LIGASE"/>
    <property type="match status" value="1"/>
</dbReference>
<evidence type="ECO:0000256" key="11">
    <source>
        <dbReference type="RuleBase" id="RU004136"/>
    </source>
</evidence>
<dbReference type="KEGG" id="nst:Nstercoris_00728"/>
<evidence type="ECO:0000256" key="4">
    <source>
        <dbReference type="ARBA" id="ARBA00022741"/>
    </source>
</evidence>
<evidence type="ECO:0000313" key="15">
    <source>
        <dbReference type="EMBL" id="BBL34492.1"/>
    </source>
</evidence>